<dbReference type="EMBL" id="AZBU02000008">
    <property type="protein sequence ID" value="TKR68374.1"/>
    <property type="molecule type" value="Genomic_DNA"/>
</dbReference>
<organism evidence="2 3">
    <name type="scientific">Steinernema carpocapsae</name>
    <name type="common">Entomopathogenic nematode</name>
    <dbReference type="NCBI Taxonomy" id="34508"/>
    <lineage>
        <taxon>Eukaryota</taxon>
        <taxon>Metazoa</taxon>
        <taxon>Ecdysozoa</taxon>
        <taxon>Nematoda</taxon>
        <taxon>Chromadorea</taxon>
        <taxon>Rhabditida</taxon>
        <taxon>Tylenchina</taxon>
        <taxon>Panagrolaimomorpha</taxon>
        <taxon>Strongyloidoidea</taxon>
        <taxon>Steinernematidae</taxon>
        <taxon>Steinernema</taxon>
    </lineage>
</organism>
<reference evidence="2 3" key="2">
    <citation type="journal article" date="2019" name="G3 (Bethesda)">
        <title>Hybrid Assembly of the Genome of the Entomopathogenic Nematode Steinernema carpocapsae Identifies the X-Chromosome.</title>
        <authorList>
            <person name="Serra L."/>
            <person name="Macchietto M."/>
            <person name="Macias-Munoz A."/>
            <person name="McGill C.J."/>
            <person name="Rodriguez I.M."/>
            <person name="Rodriguez B."/>
            <person name="Murad R."/>
            <person name="Mortazavi A."/>
        </authorList>
    </citation>
    <scope>NUCLEOTIDE SEQUENCE [LARGE SCALE GENOMIC DNA]</scope>
    <source>
        <strain evidence="2 3">ALL</strain>
    </source>
</reference>
<accession>A0A4U5MGK3</accession>
<dbReference type="Proteomes" id="UP000298663">
    <property type="component" value="Unassembled WGS sequence"/>
</dbReference>
<keyword evidence="1" id="KW-0472">Membrane</keyword>
<evidence type="ECO:0000313" key="3">
    <source>
        <dbReference type="Proteomes" id="UP000298663"/>
    </source>
</evidence>
<keyword evidence="1" id="KW-1133">Transmembrane helix</keyword>
<gene>
    <name evidence="2" type="ORF">L596_024364</name>
</gene>
<dbReference type="AlphaFoldDB" id="A0A4U5MGK3"/>
<evidence type="ECO:0000313" key="2">
    <source>
        <dbReference type="EMBL" id="TKR68374.1"/>
    </source>
</evidence>
<comment type="caution">
    <text evidence="2">The sequence shown here is derived from an EMBL/GenBank/DDBJ whole genome shotgun (WGS) entry which is preliminary data.</text>
</comment>
<protein>
    <submittedName>
        <fullName evidence="2">Uncharacterized protein</fullName>
    </submittedName>
</protein>
<proteinExistence type="predicted"/>
<sequence length="69" mass="8017">MSKRVSSVFPNSALFIRDRLFLVYIICSILILCIFSQPETLLRCHLCKDRAHVISVIFKSLLLLSLEYE</sequence>
<evidence type="ECO:0000256" key="1">
    <source>
        <dbReference type="SAM" id="Phobius"/>
    </source>
</evidence>
<name>A0A4U5MGK3_STECR</name>
<feature type="transmembrane region" description="Helical" evidence="1">
    <location>
        <begin position="21"/>
        <end position="38"/>
    </location>
</feature>
<reference evidence="2 3" key="1">
    <citation type="journal article" date="2015" name="Genome Biol.">
        <title>Comparative genomics of Steinernema reveals deeply conserved gene regulatory networks.</title>
        <authorList>
            <person name="Dillman A.R."/>
            <person name="Macchietto M."/>
            <person name="Porter C.F."/>
            <person name="Rogers A."/>
            <person name="Williams B."/>
            <person name="Antoshechkin I."/>
            <person name="Lee M.M."/>
            <person name="Goodwin Z."/>
            <person name="Lu X."/>
            <person name="Lewis E.E."/>
            <person name="Goodrich-Blair H."/>
            <person name="Stock S.P."/>
            <person name="Adams B.J."/>
            <person name="Sternberg P.W."/>
            <person name="Mortazavi A."/>
        </authorList>
    </citation>
    <scope>NUCLEOTIDE SEQUENCE [LARGE SCALE GENOMIC DNA]</scope>
    <source>
        <strain evidence="2 3">ALL</strain>
    </source>
</reference>
<keyword evidence="1" id="KW-0812">Transmembrane</keyword>
<keyword evidence="3" id="KW-1185">Reference proteome</keyword>